<evidence type="ECO:0000313" key="5">
    <source>
        <dbReference type="EMBL" id="QNP46995.1"/>
    </source>
</evidence>
<evidence type="ECO:0000256" key="3">
    <source>
        <dbReference type="PROSITE-ProRule" id="PRU01106"/>
    </source>
</evidence>
<dbReference type="EMBL" id="CP060782">
    <property type="protein sequence ID" value="QNP46995.1"/>
    <property type="molecule type" value="Genomic_DNA"/>
</dbReference>
<evidence type="ECO:0000256" key="1">
    <source>
        <dbReference type="ARBA" id="ARBA00010458"/>
    </source>
</evidence>
<gene>
    <name evidence="5" type="ORF">H9L14_10005</name>
</gene>
<dbReference type="SUPFAM" id="SSF54637">
    <property type="entry name" value="Thioesterase/thiol ester dehydrase-isomerase"/>
    <property type="match status" value="1"/>
</dbReference>
<dbReference type="InterPro" id="IPR040170">
    <property type="entry name" value="Cytosol_ACT"/>
</dbReference>
<dbReference type="PANTHER" id="PTHR11049">
    <property type="entry name" value="ACYL COENZYME A THIOESTER HYDROLASE"/>
    <property type="match status" value="1"/>
</dbReference>
<dbReference type="Proteomes" id="UP000516105">
    <property type="component" value="Chromosome"/>
</dbReference>
<sequence>MPTHLNPYGGVFGGWLISQMALGAGSEASRVVRGKAVLVAAEELRFKGAPSVGDEVSVYVELVESGRTSLTYAAEAISRERHGDTETRVAWGRFKFVALDENDRPREIAGQEESNG</sequence>
<dbReference type="InterPro" id="IPR006683">
    <property type="entry name" value="Thioestr_dom"/>
</dbReference>
<dbReference type="CDD" id="cd03442">
    <property type="entry name" value="BFIT_BACH"/>
    <property type="match status" value="1"/>
</dbReference>
<dbReference type="InterPro" id="IPR029069">
    <property type="entry name" value="HotDog_dom_sf"/>
</dbReference>
<comment type="similarity">
    <text evidence="1">Belongs to the acyl coenzyme A hydrolase family.</text>
</comment>
<protein>
    <submittedName>
        <fullName evidence="5">Acyl-CoA thioesterase</fullName>
    </submittedName>
</protein>
<evidence type="ECO:0000313" key="6">
    <source>
        <dbReference type="Proteomes" id="UP000516105"/>
    </source>
</evidence>
<organism evidence="5 6">
    <name type="scientific">Sphingomonas sediminicola</name>
    <dbReference type="NCBI Taxonomy" id="386874"/>
    <lineage>
        <taxon>Bacteria</taxon>
        <taxon>Pseudomonadati</taxon>
        <taxon>Pseudomonadota</taxon>
        <taxon>Alphaproteobacteria</taxon>
        <taxon>Sphingomonadales</taxon>
        <taxon>Sphingomonadaceae</taxon>
        <taxon>Sphingomonas</taxon>
    </lineage>
</organism>
<proteinExistence type="inferred from homology"/>
<accession>A0ABX6TDB0</accession>
<reference evidence="5 6" key="1">
    <citation type="submission" date="2020-08" db="EMBL/GenBank/DDBJ databases">
        <title>Genome sequence of Sphingomonas sediminicola KACC 15039T.</title>
        <authorList>
            <person name="Hyun D.-W."/>
            <person name="Bae J.-W."/>
        </authorList>
    </citation>
    <scope>NUCLEOTIDE SEQUENCE [LARGE SCALE GENOMIC DNA]</scope>
    <source>
        <strain evidence="5 6">KACC 15039</strain>
    </source>
</reference>
<keyword evidence="6" id="KW-1185">Reference proteome</keyword>
<dbReference type="RefSeq" id="WP_187709947.1">
    <property type="nucleotide sequence ID" value="NZ_CP178916.1"/>
</dbReference>
<keyword evidence="2 3" id="KW-0378">Hydrolase</keyword>
<dbReference type="Gene3D" id="3.10.129.10">
    <property type="entry name" value="Hotdog Thioesterase"/>
    <property type="match status" value="1"/>
</dbReference>
<name>A0ABX6TDB0_9SPHN</name>
<evidence type="ECO:0000259" key="4">
    <source>
        <dbReference type="PROSITE" id="PS51770"/>
    </source>
</evidence>
<dbReference type="InterPro" id="IPR033120">
    <property type="entry name" value="HOTDOG_ACOT"/>
</dbReference>
<feature type="domain" description="HotDog ACOT-type" evidence="4">
    <location>
        <begin position="1"/>
        <end position="102"/>
    </location>
</feature>
<dbReference type="Pfam" id="PF03061">
    <property type="entry name" value="4HBT"/>
    <property type="match status" value="1"/>
</dbReference>
<evidence type="ECO:0000256" key="2">
    <source>
        <dbReference type="ARBA" id="ARBA00022801"/>
    </source>
</evidence>
<dbReference type="PANTHER" id="PTHR11049:SF5">
    <property type="entry name" value="ACYL-COA THIOESTER HYDROLASE YCIA"/>
    <property type="match status" value="1"/>
</dbReference>
<dbReference type="PROSITE" id="PS51770">
    <property type="entry name" value="HOTDOG_ACOT"/>
    <property type="match status" value="1"/>
</dbReference>